<dbReference type="EnsemblProtists" id="EOD33973">
    <property type="protein sequence ID" value="EOD33973"/>
    <property type="gene ID" value="EMIHUDRAFT_229081"/>
</dbReference>
<dbReference type="PaxDb" id="2903-EOD33973"/>
<evidence type="ECO:0000256" key="1">
    <source>
        <dbReference type="SAM" id="MobiDB-lite"/>
    </source>
</evidence>
<reference evidence="2" key="2">
    <citation type="submission" date="2024-10" db="UniProtKB">
        <authorList>
            <consortium name="EnsemblProtists"/>
        </authorList>
    </citation>
    <scope>IDENTIFICATION</scope>
</reference>
<reference evidence="3" key="1">
    <citation type="journal article" date="2013" name="Nature">
        <title>Pan genome of the phytoplankton Emiliania underpins its global distribution.</title>
        <authorList>
            <person name="Read B.A."/>
            <person name="Kegel J."/>
            <person name="Klute M.J."/>
            <person name="Kuo A."/>
            <person name="Lefebvre S.C."/>
            <person name="Maumus F."/>
            <person name="Mayer C."/>
            <person name="Miller J."/>
            <person name="Monier A."/>
            <person name="Salamov A."/>
            <person name="Young J."/>
            <person name="Aguilar M."/>
            <person name="Claverie J.M."/>
            <person name="Frickenhaus S."/>
            <person name="Gonzalez K."/>
            <person name="Herman E.K."/>
            <person name="Lin Y.C."/>
            <person name="Napier J."/>
            <person name="Ogata H."/>
            <person name="Sarno A.F."/>
            <person name="Shmutz J."/>
            <person name="Schroeder D."/>
            <person name="de Vargas C."/>
            <person name="Verret F."/>
            <person name="von Dassow P."/>
            <person name="Valentin K."/>
            <person name="Van de Peer Y."/>
            <person name="Wheeler G."/>
            <person name="Dacks J.B."/>
            <person name="Delwiche C.F."/>
            <person name="Dyhrman S.T."/>
            <person name="Glockner G."/>
            <person name="John U."/>
            <person name="Richards T."/>
            <person name="Worden A.Z."/>
            <person name="Zhang X."/>
            <person name="Grigoriev I.V."/>
            <person name="Allen A.E."/>
            <person name="Bidle K."/>
            <person name="Borodovsky M."/>
            <person name="Bowler C."/>
            <person name="Brownlee C."/>
            <person name="Cock J.M."/>
            <person name="Elias M."/>
            <person name="Gladyshev V.N."/>
            <person name="Groth M."/>
            <person name="Guda C."/>
            <person name="Hadaegh A."/>
            <person name="Iglesias-Rodriguez M.D."/>
            <person name="Jenkins J."/>
            <person name="Jones B.M."/>
            <person name="Lawson T."/>
            <person name="Leese F."/>
            <person name="Lindquist E."/>
            <person name="Lobanov A."/>
            <person name="Lomsadze A."/>
            <person name="Malik S.B."/>
            <person name="Marsh M.E."/>
            <person name="Mackinder L."/>
            <person name="Mock T."/>
            <person name="Mueller-Roeber B."/>
            <person name="Pagarete A."/>
            <person name="Parker M."/>
            <person name="Probert I."/>
            <person name="Quesneville H."/>
            <person name="Raines C."/>
            <person name="Rensing S.A."/>
            <person name="Riano-Pachon D.M."/>
            <person name="Richier S."/>
            <person name="Rokitta S."/>
            <person name="Shiraiwa Y."/>
            <person name="Soanes D.M."/>
            <person name="van der Giezen M."/>
            <person name="Wahlund T.M."/>
            <person name="Williams B."/>
            <person name="Wilson W."/>
            <person name="Wolfe G."/>
            <person name="Wurch L.L."/>
        </authorList>
    </citation>
    <scope>NUCLEOTIDE SEQUENCE</scope>
</reference>
<evidence type="ECO:0000313" key="3">
    <source>
        <dbReference type="Proteomes" id="UP000013827"/>
    </source>
</evidence>
<proteinExistence type="predicted"/>
<accession>A0A0D3KDY8</accession>
<sequence length="184" mass="19439">MGKTSFKDLLAKGGSNPLVNLQSLKDQRRKRRAIAAAAPPGARAVAAPADAPAGFLACASFAGARPGYTFKAGPAGEDPSNRGREVAATNKEQQLREEMDEFNKLVRADIETAKANDAEEIEEEADLSQLQALQEQVQLSKRVDGLHDMRQKALVVAARVAQEVAATKAERAAAAADDGDPGFA</sequence>
<dbReference type="KEGG" id="ehx:EMIHUDRAFT_229081"/>
<dbReference type="AlphaFoldDB" id="A0A0D3KDY8"/>
<feature type="region of interest" description="Disordered" evidence="1">
    <location>
        <begin position="72"/>
        <end position="94"/>
    </location>
</feature>
<evidence type="ECO:0008006" key="4">
    <source>
        <dbReference type="Google" id="ProtNLM"/>
    </source>
</evidence>
<feature type="compositionally biased region" description="Basic and acidic residues" evidence="1">
    <location>
        <begin position="1"/>
        <end position="10"/>
    </location>
</feature>
<dbReference type="RefSeq" id="XP_005786402.1">
    <property type="nucleotide sequence ID" value="XM_005786345.1"/>
</dbReference>
<feature type="region of interest" description="Disordered" evidence="1">
    <location>
        <begin position="1"/>
        <end position="25"/>
    </location>
</feature>
<dbReference type="HOGENOM" id="CLU_1470836_0_0_1"/>
<evidence type="ECO:0000313" key="2">
    <source>
        <dbReference type="EnsemblProtists" id="EOD33973"/>
    </source>
</evidence>
<dbReference type="GeneID" id="17279244"/>
<keyword evidence="3" id="KW-1185">Reference proteome</keyword>
<dbReference type="Proteomes" id="UP000013827">
    <property type="component" value="Unassembled WGS sequence"/>
</dbReference>
<name>A0A0D3KDY8_EMIH1</name>
<protein>
    <recommendedName>
        <fullName evidence="4">Nascent polypeptide-associated complex subunit alpha-like UBA domain-containing protein</fullName>
    </recommendedName>
</protein>
<organism evidence="2 3">
    <name type="scientific">Emiliania huxleyi (strain CCMP1516)</name>
    <dbReference type="NCBI Taxonomy" id="280463"/>
    <lineage>
        <taxon>Eukaryota</taxon>
        <taxon>Haptista</taxon>
        <taxon>Haptophyta</taxon>
        <taxon>Prymnesiophyceae</taxon>
        <taxon>Isochrysidales</taxon>
        <taxon>Noelaerhabdaceae</taxon>
        <taxon>Emiliania</taxon>
    </lineage>
</organism>